<dbReference type="InterPro" id="IPR047794">
    <property type="entry name" value="C45_proenzyme-like"/>
</dbReference>
<dbReference type="PANTHER" id="PTHR34180:SF1">
    <property type="entry name" value="BETA-ALANYL-DOPAMINE_CARCININE HYDROLASE"/>
    <property type="match status" value="1"/>
</dbReference>
<dbReference type="Proteomes" id="UP000256388">
    <property type="component" value="Unassembled WGS sequence"/>
</dbReference>
<gene>
    <name evidence="2" type="ORF">DFR64_1937</name>
</gene>
<dbReference type="Pfam" id="PF03417">
    <property type="entry name" value="AAT"/>
    <property type="match status" value="1"/>
</dbReference>
<dbReference type="PANTHER" id="PTHR34180">
    <property type="entry name" value="PEPTIDASE C45"/>
    <property type="match status" value="1"/>
</dbReference>
<keyword evidence="3" id="KW-1185">Reference proteome</keyword>
<dbReference type="EMBL" id="QUMS01000002">
    <property type="protein sequence ID" value="REG08565.1"/>
    <property type="molecule type" value="Genomic_DNA"/>
</dbReference>
<evidence type="ECO:0000313" key="3">
    <source>
        <dbReference type="Proteomes" id="UP000256388"/>
    </source>
</evidence>
<dbReference type="InterPro" id="IPR047801">
    <property type="entry name" value="Peptidase_C45"/>
</dbReference>
<dbReference type="AlphaFoldDB" id="A0A3E0AAT5"/>
<reference evidence="2 3" key="1">
    <citation type="submission" date="2018-08" db="EMBL/GenBank/DDBJ databases">
        <title>Genomic Encyclopedia of Type Strains, Phase IV (KMG-IV): sequencing the most valuable type-strain genomes for metagenomic binning, comparative biology and taxonomic classification.</title>
        <authorList>
            <person name="Goeker M."/>
        </authorList>
    </citation>
    <scope>NUCLEOTIDE SEQUENCE [LARGE SCALE GENOMIC DNA]</scope>
    <source>
        <strain evidence="2 3">DSM 23923</strain>
    </source>
</reference>
<evidence type="ECO:0000259" key="1">
    <source>
        <dbReference type="Pfam" id="PF03417"/>
    </source>
</evidence>
<name>A0A3E0AAT5_9CHLR</name>
<dbReference type="SUPFAM" id="SSF56235">
    <property type="entry name" value="N-terminal nucleophile aminohydrolases (Ntn hydrolases)"/>
    <property type="match status" value="1"/>
</dbReference>
<organism evidence="2 3">
    <name type="scientific">Pelolinea submarina</name>
    <dbReference type="NCBI Taxonomy" id="913107"/>
    <lineage>
        <taxon>Bacteria</taxon>
        <taxon>Bacillati</taxon>
        <taxon>Chloroflexota</taxon>
        <taxon>Anaerolineae</taxon>
        <taxon>Anaerolineales</taxon>
        <taxon>Anaerolineaceae</taxon>
        <taxon>Pelolinea</taxon>
    </lineage>
</organism>
<dbReference type="GO" id="GO:0016740">
    <property type="term" value="F:transferase activity"/>
    <property type="evidence" value="ECO:0007669"/>
    <property type="project" value="UniProtKB-KW"/>
</dbReference>
<dbReference type="InterPro" id="IPR005079">
    <property type="entry name" value="Peptidase_C45_hydrolase"/>
</dbReference>
<accession>A0A3E0AAT5</accession>
<dbReference type="InterPro" id="IPR029055">
    <property type="entry name" value="Ntn_hydrolases_N"/>
</dbReference>
<dbReference type="Gene3D" id="3.60.60.10">
    <property type="entry name" value="Penicillin V Acylase, Chain A"/>
    <property type="match status" value="1"/>
</dbReference>
<sequence length="354" mass="40771">MLTHKAIYKDINMQIKTFEGNFYEIGQQIGRIYQANGVQDNKMPIDPELLKNQRKMYEKYYPEFLEELRGVAAGGGFDSQSAIDSAITGELFFFQNMMGMGRACTIFGYKQGEQLLVGRNYDWLPLPKDLFEVYRVNNNQRHAFFAATDYGIVDPAMSAPQYRSYLPEDVINDQGLFVGITFSFADQWAYGISSIHLVKLLAETCGSLDEALALFERVPACCPKNYFIADRFGNMAVVEHGVKKFKVVYPQDGILIQTNHLLDPELAKEDTVMQKMPFHNTYIRYYETLQRIQLQREAFNYNSIGWVLNAPGTYTLQDFPGIRTIWTLALDMTGRKYNIYWDLFGEKKSAELKF</sequence>
<feature type="domain" description="Peptidase C45 hydrolase" evidence="1">
    <location>
        <begin position="111"/>
        <end position="270"/>
    </location>
</feature>
<protein>
    <submittedName>
        <fullName evidence="2">Acyl-CoA:6-aminopenicillanic acid acyl transferase</fullName>
    </submittedName>
</protein>
<comment type="caution">
    <text evidence="2">The sequence shown here is derived from an EMBL/GenBank/DDBJ whole genome shotgun (WGS) entry which is preliminary data.</text>
</comment>
<dbReference type="NCBIfam" id="NF040521">
    <property type="entry name" value="C45_proenzyme"/>
    <property type="match status" value="1"/>
</dbReference>
<keyword evidence="2" id="KW-0808">Transferase</keyword>
<proteinExistence type="predicted"/>
<evidence type="ECO:0000313" key="2">
    <source>
        <dbReference type="EMBL" id="REG08565.1"/>
    </source>
</evidence>